<accession>A0A2M6WBV4</accession>
<sequence length="221" mass="24907">MKYKYWLIILIVIIAVLVGYFIFQTKPAEYAEMTDGPHVKGNPEASLVLIEFSDFQCPACGYAFATLTSQLDQYFDKLKFEYRHFPLESIHPYAFRAAEASECAADQGKFWEYHDLLFQNQKSLTKKDLALYAARIDGLDVELWQDCLDSGLKASRVRADLSEASGMGLNSTPTFILGGQIVKDWTQLPQMIESLVNPLVPLQNNSTSTQLNLINDSLFAS</sequence>
<feature type="domain" description="Thioredoxin" evidence="7">
    <location>
        <begin position="20"/>
        <end position="153"/>
    </location>
</feature>
<evidence type="ECO:0000256" key="6">
    <source>
        <dbReference type="SAM" id="Phobius"/>
    </source>
</evidence>
<dbReference type="InterPro" id="IPR013766">
    <property type="entry name" value="Thioredoxin_domain"/>
</dbReference>
<proteinExistence type="inferred from homology"/>
<name>A0A2M6WBV4_9BACT</name>
<gene>
    <name evidence="8" type="ORF">COU22_03140</name>
</gene>
<keyword evidence="6" id="KW-0472">Membrane</keyword>
<reference evidence="9" key="1">
    <citation type="submission" date="2017-09" db="EMBL/GenBank/DDBJ databases">
        <title>Depth-based differentiation of microbial function through sediment-hosted aquifers and enrichment of novel symbionts in the deep terrestrial subsurface.</title>
        <authorList>
            <person name="Probst A.J."/>
            <person name="Ladd B."/>
            <person name="Jarett J.K."/>
            <person name="Geller-Mcgrath D.E."/>
            <person name="Sieber C.M.K."/>
            <person name="Emerson J.B."/>
            <person name="Anantharaman K."/>
            <person name="Thomas B.C."/>
            <person name="Malmstrom R."/>
            <person name="Stieglmeier M."/>
            <person name="Klingl A."/>
            <person name="Woyke T."/>
            <person name="Ryan C.M."/>
            <person name="Banfield J.F."/>
        </authorList>
    </citation>
    <scope>NUCLEOTIDE SEQUENCE [LARGE SCALE GENOMIC DNA]</scope>
</reference>
<feature type="transmembrane region" description="Helical" evidence="6">
    <location>
        <begin position="6"/>
        <end position="23"/>
    </location>
</feature>
<evidence type="ECO:0000256" key="2">
    <source>
        <dbReference type="ARBA" id="ARBA00022729"/>
    </source>
</evidence>
<evidence type="ECO:0000313" key="9">
    <source>
        <dbReference type="Proteomes" id="UP000230543"/>
    </source>
</evidence>
<dbReference type="InterPro" id="IPR036249">
    <property type="entry name" value="Thioredoxin-like_sf"/>
</dbReference>
<dbReference type="Pfam" id="PF13462">
    <property type="entry name" value="Thioredoxin_4"/>
    <property type="match status" value="1"/>
</dbReference>
<keyword evidence="5" id="KW-0676">Redox-active center</keyword>
<dbReference type="CDD" id="cd02972">
    <property type="entry name" value="DsbA_family"/>
    <property type="match status" value="1"/>
</dbReference>
<keyword evidence="3" id="KW-0560">Oxidoreductase</keyword>
<dbReference type="PANTHER" id="PTHR13887">
    <property type="entry name" value="GLUTATHIONE S-TRANSFERASE KAPPA"/>
    <property type="match status" value="1"/>
</dbReference>
<dbReference type="SUPFAM" id="SSF52833">
    <property type="entry name" value="Thioredoxin-like"/>
    <property type="match status" value="1"/>
</dbReference>
<evidence type="ECO:0000256" key="4">
    <source>
        <dbReference type="ARBA" id="ARBA00023157"/>
    </source>
</evidence>
<keyword evidence="2" id="KW-0732">Signal</keyword>
<comment type="similarity">
    <text evidence="1">Belongs to the thioredoxin family. DsbA subfamily.</text>
</comment>
<dbReference type="PROSITE" id="PS51352">
    <property type="entry name" value="THIOREDOXIN_2"/>
    <property type="match status" value="1"/>
</dbReference>
<keyword evidence="4" id="KW-1015">Disulfide bond</keyword>
<dbReference type="InterPro" id="IPR012336">
    <property type="entry name" value="Thioredoxin-like_fold"/>
</dbReference>
<comment type="caution">
    <text evidence="8">The sequence shown here is derived from an EMBL/GenBank/DDBJ whole genome shotgun (WGS) entry which is preliminary data.</text>
</comment>
<dbReference type="Proteomes" id="UP000230543">
    <property type="component" value="Unassembled WGS sequence"/>
</dbReference>
<dbReference type="GO" id="GO:0016491">
    <property type="term" value="F:oxidoreductase activity"/>
    <property type="evidence" value="ECO:0007669"/>
    <property type="project" value="UniProtKB-KW"/>
</dbReference>
<evidence type="ECO:0000256" key="3">
    <source>
        <dbReference type="ARBA" id="ARBA00023002"/>
    </source>
</evidence>
<evidence type="ECO:0000313" key="8">
    <source>
        <dbReference type="EMBL" id="PIT90261.1"/>
    </source>
</evidence>
<keyword evidence="6" id="KW-0812">Transmembrane</keyword>
<dbReference type="EMBL" id="PFBO01000115">
    <property type="protein sequence ID" value="PIT90261.1"/>
    <property type="molecule type" value="Genomic_DNA"/>
</dbReference>
<protein>
    <recommendedName>
        <fullName evidence="7">Thioredoxin domain-containing protein</fullName>
    </recommendedName>
</protein>
<dbReference type="PANTHER" id="PTHR13887:SF14">
    <property type="entry name" value="DISULFIDE BOND FORMATION PROTEIN D"/>
    <property type="match status" value="1"/>
</dbReference>
<evidence type="ECO:0000259" key="7">
    <source>
        <dbReference type="PROSITE" id="PS51352"/>
    </source>
</evidence>
<evidence type="ECO:0000256" key="1">
    <source>
        <dbReference type="ARBA" id="ARBA00005791"/>
    </source>
</evidence>
<dbReference type="Gene3D" id="3.40.30.10">
    <property type="entry name" value="Glutaredoxin"/>
    <property type="match status" value="1"/>
</dbReference>
<evidence type="ECO:0000256" key="5">
    <source>
        <dbReference type="ARBA" id="ARBA00023284"/>
    </source>
</evidence>
<keyword evidence="6" id="KW-1133">Transmembrane helix</keyword>
<organism evidence="8 9">
    <name type="scientific">Candidatus Komeilibacteria bacterium CG10_big_fil_rev_8_21_14_0_10_41_13</name>
    <dbReference type="NCBI Taxonomy" id="1974476"/>
    <lineage>
        <taxon>Bacteria</taxon>
        <taxon>Candidatus Komeiliibacteriota</taxon>
    </lineage>
</organism>
<dbReference type="AlphaFoldDB" id="A0A2M6WBV4"/>